<dbReference type="AlphaFoldDB" id="B3QUV5"/>
<evidence type="ECO:0000259" key="1">
    <source>
        <dbReference type="Pfam" id="PF10882"/>
    </source>
</evidence>
<dbReference type="KEGG" id="cts:Ctha_2003"/>
<sequence length="119" mass="13383">MYIPIFLALIYAPRNYVVDNNCITINRIVGKIEVCKEEIINCIEVNPTDLGSLERTFASGGLFGYFGTFSSEKKGNLKMYSGSLNNKLILISLKKNEQILLSPQDTKKFIVSLQTNLSR</sequence>
<dbReference type="EMBL" id="CP001100">
    <property type="protein sequence ID" value="ACF14456.1"/>
    <property type="molecule type" value="Genomic_DNA"/>
</dbReference>
<reference evidence="2 3" key="1">
    <citation type="submission" date="2008-06" db="EMBL/GenBank/DDBJ databases">
        <title>Complete sequence of Chloroherpeton thalassium ATCC 35110.</title>
        <authorList>
            <consortium name="US DOE Joint Genome Institute"/>
            <person name="Lucas S."/>
            <person name="Copeland A."/>
            <person name="Lapidus A."/>
            <person name="Glavina del Rio T."/>
            <person name="Dalin E."/>
            <person name="Tice H."/>
            <person name="Bruce D."/>
            <person name="Goodwin L."/>
            <person name="Pitluck S."/>
            <person name="Schmutz J."/>
            <person name="Larimer F."/>
            <person name="Land M."/>
            <person name="Hauser L."/>
            <person name="Kyrpides N."/>
            <person name="Mikhailova N."/>
            <person name="Liu Z."/>
            <person name="Li T."/>
            <person name="Zhao F."/>
            <person name="Overmann J."/>
            <person name="Bryant D.A."/>
            <person name="Richardson P."/>
        </authorList>
    </citation>
    <scope>NUCLEOTIDE SEQUENCE [LARGE SCALE GENOMIC DNA]</scope>
    <source>
        <strain evidence="3">ATCC 35110 / GB-78</strain>
    </source>
</reference>
<dbReference type="STRING" id="517418.Ctha_2003"/>
<dbReference type="OrthoDB" id="952021at2"/>
<name>B3QUV5_CHLT3</name>
<dbReference type="InterPro" id="IPR027783">
    <property type="entry name" value="Bacterial_PH-related"/>
</dbReference>
<dbReference type="HOGENOM" id="CLU_2057195_0_0_10"/>
<dbReference type="RefSeq" id="WP_012500539.1">
    <property type="nucleotide sequence ID" value="NC_011026.1"/>
</dbReference>
<dbReference type="Pfam" id="PF10882">
    <property type="entry name" value="bPH_5"/>
    <property type="match status" value="1"/>
</dbReference>
<protein>
    <recommendedName>
        <fullName evidence="1">Bacterial Pleckstrin homology domain-containing protein</fullName>
    </recommendedName>
</protein>
<accession>B3QUV5</accession>
<gene>
    <name evidence="2" type="ordered locus">Ctha_2003</name>
</gene>
<evidence type="ECO:0000313" key="3">
    <source>
        <dbReference type="Proteomes" id="UP000001208"/>
    </source>
</evidence>
<keyword evidence="3" id="KW-1185">Reference proteome</keyword>
<feature type="domain" description="Bacterial Pleckstrin homology" evidence="1">
    <location>
        <begin position="15"/>
        <end position="114"/>
    </location>
</feature>
<proteinExistence type="predicted"/>
<organism evidence="2 3">
    <name type="scientific">Chloroherpeton thalassium (strain ATCC 35110 / GB-78)</name>
    <dbReference type="NCBI Taxonomy" id="517418"/>
    <lineage>
        <taxon>Bacteria</taxon>
        <taxon>Pseudomonadati</taxon>
        <taxon>Chlorobiota</taxon>
        <taxon>Chlorobiia</taxon>
        <taxon>Chlorobiales</taxon>
        <taxon>Chloroherpetonaceae</taxon>
        <taxon>Chloroherpeton</taxon>
    </lineage>
</organism>
<dbReference type="Proteomes" id="UP000001208">
    <property type="component" value="Chromosome"/>
</dbReference>
<evidence type="ECO:0000313" key="2">
    <source>
        <dbReference type="EMBL" id="ACF14456.1"/>
    </source>
</evidence>